<dbReference type="AlphaFoldDB" id="A0A0K6G3H5"/>
<evidence type="ECO:0000259" key="1">
    <source>
        <dbReference type="PROSITE" id="PS50181"/>
    </source>
</evidence>
<gene>
    <name evidence="2" type="ORF">RSOLAG22IIIB_05088</name>
</gene>
<evidence type="ECO:0000313" key="2">
    <source>
        <dbReference type="EMBL" id="CUA72898.1"/>
    </source>
</evidence>
<feature type="domain" description="F-box" evidence="1">
    <location>
        <begin position="258"/>
        <end position="305"/>
    </location>
</feature>
<organism evidence="2 3">
    <name type="scientific">Rhizoctonia solani</name>
    <dbReference type="NCBI Taxonomy" id="456999"/>
    <lineage>
        <taxon>Eukaryota</taxon>
        <taxon>Fungi</taxon>
        <taxon>Dikarya</taxon>
        <taxon>Basidiomycota</taxon>
        <taxon>Agaricomycotina</taxon>
        <taxon>Agaricomycetes</taxon>
        <taxon>Cantharellales</taxon>
        <taxon>Ceratobasidiaceae</taxon>
        <taxon>Rhizoctonia</taxon>
    </lineage>
</organism>
<proteinExistence type="predicted"/>
<evidence type="ECO:0000313" key="3">
    <source>
        <dbReference type="Proteomes" id="UP000044841"/>
    </source>
</evidence>
<accession>A0A0K6G3H5</accession>
<reference evidence="2 3" key="1">
    <citation type="submission" date="2015-07" db="EMBL/GenBank/DDBJ databases">
        <authorList>
            <person name="Noorani M."/>
        </authorList>
    </citation>
    <scope>NUCLEOTIDE SEQUENCE [LARGE SCALE GENOMIC DNA]</scope>
    <source>
        <strain evidence="2">BBA 69670</strain>
    </source>
</reference>
<keyword evidence="3" id="KW-1185">Reference proteome</keyword>
<sequence length="381" mass="43373">MRMGKVTTYCQISGCSPEVDSGLDYIIEDILDDASEPASDYKKVREALGSLSTEDESRGTQALSIIGPIGQDNKPIREFDESFNTLDEILAEAEGHVRELSGCYMGELFDLGYCEGPDGGDDSGALVSYGGYFFVQTMMIAILAGATQGRVSVQRLWKLAMMKGYYDPHNHYVLPGVDYGPIHTYLDQFPWYLGDVAGRRELLEMEKYMGTVEDIAEVLRKRGFWMWMRPDRFPIDPVITPRPITDITEADLIAPISHESISKLPPEIVRSVALELNIRDIITLATLSKTLYYRVLGNQNMRDSLARAYIRENARWCLPYGETELRWWNERKGDDALGWDYLRRCSSESHSMRNRRRIWSAAESIEAECEREEVKFGIRAP</sequence>
<name>A0A0K6G3H5_9AGAM</name>
<dbReference type="Proteomes" id="UP000044841">
    <property type="component" value="Unassembled WGS sequence"/>
</dbReference>
<protein>
    <recommendedName>
        <fullName evidence="1">F-box domain-containing protein</fullName>
    </recommendedName>
</protein>
<dbReference type="PROSITE" id="PS50181">
    <property type="entry name" value="FBOX"/>
    <property type="match status" value="1"/>
</dbReference>
<dbReference type="EMBL" id="CYGV01001323">
    <property type="protein sequence ID" value="CUA72898.1"/>
    <property type="molecule type" value="Genomic_DNA"/>
</dbReference>
<dbReference type="InterPro" id="IPR001810">
    <property type="entry name" value="F-box_dom"/>
</dbReference>